<evidence type="ECO:0000256" key="1">
    <source>
        <dbReference type="SAM" id="MobiDB-lite"/>
    </source>
</evidence>
<sequence>MLLLSLAACGPGDSASSTPSSSASAANRNAAGDAASNPSSTDDTATSPISASDPVASAQASLDADSRQVTPVLSYAPDPDERAHR</sequence>
<dbReference type="AlphaFoldDB" id="R4WXD5"/>
<accession>R4WXD5</accession>
<keyword evidence="3" id="KW-1185">Reference proteome</keyword>
<dbReference type="PATRIC" id="fig|758793.3.peg.4073"/>
<evidence type="ECO:0000313" key="3">
    <source>
        <dbReference type="Proteomes" id="UP000013966"/>
    </source>
</evidence>
<gene>
    <name evidence="2" type="ORF">BRPE64_BCDS11640</name>
</gene>
<reference evidence="2 3" key="2">
    <citation type="journal article" date="2018" name="Int. J. Syst. Evol. Microbiol.">
        <title>Burkholderia insecticola sp. nov., a gut symbiotic bacterium of the bean bug Riptortus pedestris.</title>
        <authorList>
            <person name="Takeshita K."/>
            <person name="Tamaki H."/>
            <person name="Ohbayashi T."/>
            <person name="Meng X.-Y."/>
            <person name="Sone T."/>
            <person name="Mitani Y."/>
            <person name="Peeters C."/>
            <person name="Kikuchi Y."/>
            <person name="Vandamme P."/>
        </authorList>
    </citation>
    <scope>NUCLEOTIDE SEQUENCE [LARGE SCALE GENOMIC DNA]</scope>
    <source>
        <strain evidence="2">RPE64</strain>
    </source>
</reference>
<dbReference type="HOGENOM" id="CLU_2506331_0_0_4"/>
<evidence type="ECO:0000313" key="2">
    <source>
        <dbReference type="EMBL" id="BAN25825.1"/>
    </source>
</evidence>
<organism evidence="2 3">
    <name type="scientific">Caballeronia insecticola</name>
    <dbReference type="NCBI Taxonomy" id="758793"/>
    <lineage>
        <taxon>Bacteria</taxon>
        <taxon>Pseudomonadati</taxon>
        <taxon>Pseudomonadota</taxon>
        <taxon>Betaproteobacteria</taxon>
        <taxon>Burkholderiales</taxon>
        <taxon>Burkholderiaceae</taxon>
        <taxon>Caballeronia</taxon>
    </lineage>
</organism>
<feature type="compositionally biased region" description="Low complexity" evidence="1">
    <location>
        <begin position="14"/>
        <end position="37"/>
    </location>
</feature>
<name>R4WXD5_9BURK</name>
<reference evidence="2 3" key="1">
    <citation type="journal article" date="2013" name="Genome Announc.">
        <title>Complete Genome Sequence of Burkholderia sp. Strain RPE64, Bacterial Symbiont of the Bean Bug Riptortus pedestris.</title>
        <authorList>
            <person name="Shibata T.F."/>
            <person name="Maeda T."/>
            <person name="Nikoh N."/>
            <person name="Yamaguchi K."/>
            <person name="Oshima K."/>
            <person name="Hattori M."/>
            <person name="Nishiyama T."/>
            <person name="Hasebe M."/>
            <person name="Fukatsu T."/>
            <person name="Kikuchi Y."/>
            <person name="Shigenobu S."/>
        </authorList>
    </citation>
    <scope>NUCLEOTIDE SEQUENCE [LARGE SCALE GENOMIC DNA]</scope>
</reference>
<dbReference type="KEGG" id="buo:BRPE64_BCDS11640"/>
<feature type="region of interest" description="Disordered" evidence="1">
    <location>
        <begin position="7"/>
        <end position="85"/>
    </location>
</feature>
<dbReference type="STRING" id="758793.BRPE64_BCDS11640"/>
<dbReference type="Proteomes" id="UP000013966">
    <property type="component" value="Chromosome 2"/>
</dbReference>
<proteinExistence type="predicted"/>
<feature type="compositionally biased region" description="Polar residues" evidence="1">
    <location>
        <begin position="38"/>
        <end position="50"/>
    </location>
</feature>
<dbReference type="EMBL" id="AP013059">
    <property type="protein sequence ID" value="BAN25825.1"/>
    <property type="molecule type" value="Genomic_DNA"/>
</dbReference>
<protein>
    <submittedName>
        <fullName evidence="2">Uncharacterized protein</fullName>
    </submittedName>
</protein>